<sequence length="669" mass="76079">MQSVNDAEANPSLNPPLSSSSAKNIEPFSLKHRSLRLKGAPIPTIRQITKHEFTRYAREHWPNSIPFPPGALQVSPSEVATKAQSSLQTASLADTTKSFLSQPIAQEREKEASNESSTQLSAQNEAPLEIFSYAVENLPEYRGFDGSLVTKLYQDLKASDFELPKIMILEFSQYFENYLWPFFHSGAATFEHLMSIILVINEKNRQNIPIWDCFLCHTTGNSASSPTLPTTVSISTEDLSLVINSELASHASMATNGIAPPNSSQSPSDVKANKSATSSLLLHYVPVNEGFLEQKFQRFFYRVLLLHMDYYLSAKEQSFIIKFLIKCFQSLEQEMVRKVCLSVCGPAMWFHLAEPFRDGFISCNVSAERLWKRTAKRYKKLFVSFKELELTTLSVHASAGEEDSKTFSPPETKDIKKSPCFIMNDWTLAFVDKNYFKSILDDFLYKIEDESATKDVTVEDLLYVERFVEFLIDLLSQLPTRRMLRPLLVGKQIVVRCKLSQIAQHVEGSLFRQLVDILSFYEIFEINDETGLPLSHLEYTDLHYCKVKEFQRMCFKHFKEDSTLLKVALLNISAIDSSASLLTLLDSLSLPTLFSLCEQLKLMDATEIIGKKEKDTLFGIKTEKSNLPYQKKSKKWVTAFLKAILLHYLEKKIFSSCGVFTEILHVDNC</sequence>
<organism evidence="3 4">
    <name type="scientific">Cardiosporidium cionae</name>
    <dbReference type="NCBI Taxonomy" id="476202"/>
    <lineage>
        <taxon>Eukaryota</taxon>
        <taxon>Sar</taxon>
        <taxon>Alveolata</taxon>
        <taxon>Apicomplexa</taxon>
        <taxon>Aconoidasida</taxon>
        <taxon>Nephromycida</taxon>
        <taxon>Cardiosporidium</taxon>
    </lineage>
</organism>
<feature type="domain" description="RNA helicase aquarius N-terminal" evidence="2">
    <location>
        <begin position="431"/>
        <end position="606"/>
    </location>
</feature>
<evidence type="ECO:0000313" key="3">
    <source>
        <dbReference type="EMBL" id="KAF8819141.1"/>
    </source>
</evidence>
<protein>
    <recommendedName>
        <fullName evidence="2">RNA helicase aquarius N-terminal domain-containing protein</fullName>
    </recommendedName>
</protein>
<comment type="caution">
    <text evidence="3">The sequence shown here is derived from an EMBL/GenBank/DDBJ whole genome shotgun (WGS) entry which is preliminary data.</text>
</comment>
<evidence type="ECO:0000256" key="1">
    <source>
        <dbReference type="SAM" id="MobiDB-lite"/>
    </source>
</evidence>
<evidence type="ECO:0000259" key="2">
    <source>
        <dbReference type="Pfam" id="PF16399"/>
    </source>
</evidence>
<evidence type="ECO:0000313" key="4">
    <source>
        <dbReference type="Proteomes" id="UP000823046"/>
    </source>
</evidence>
<feature type="domain" description="RNA helicase aquarius N-terminal" evidence="2">
    <location>
        <begin position="294"/>
        <end position="381"/>
    </location>
</feature>
<gene>
    <name evidence="3" type="ORF">IE077_001584</name>
</gene>
<feature type="compositionally biased region" description="Low complexity" evidence="1">
    <location>
        <begin position="10"/>
        <end position="21"/>
    </location>
</feature>
<dbReference type="EMBL" id="JADAQX010000932">
    <property type="protein sequence ID" value="KAF8819141.1"/>
    <property type="molecule type" value="Genomic_DNA"/>
</dbReference>
<dbReference type="Pfam" id="PF16399">
    <property type="entry name" value="Aquarius_N_1st"/>
    <property type="match status" value="3"/>
</dbReference>
<proteinExistence type="predicted"/>
<feature type="region of interest" description="Disordered" evidence="1">
    <location>
        <begin position="1"/>
        <end position="25"/>
    </location>
</feature>
<accession>A0ABQ7J594</accession>
<dbReference type="InterPro" id="IPR032174">
    <property type="entry name" value="Aquarius_N"/>
</dbReference>
<dbReference type="Proteomes" id="UP000823046">
    <property type="component" value="Unassembled WGS sequence"/>
</dbReference>
<keyword evidence="4" id="KW-1185">Reference proteome</keyword>
<name>A0ABQ7J594_9APIC</name>
<reference evidence="3 4" key="1">
    <citation type="journal article" date="2020" name="bioRxiv">
        <title>Metabolic contributions of an alphaproteobacterial endosymbiont in the apicomplexan Cardiosporidium cionae.</title>
        <authorList>
            <person name="Hunter E.S."/>
            <person name="Paight C.J."/>
            <person name="Lane C.E."/>
        </authorList>
    </citation>
    <scope>NUCLEOTIDE SEQUENCE [LARGE SCALE GENOMIC DNA]</scope>
    <source>
        <strain evidence="3">ESH_2018</strain>
    </source>
</reference>
<feature type="domain" description="RNA helicase aquarius N-terminal" evidence="2">
    <location>
        <begin position="142"/>
        <end position="215"/>
    </location>
</feature>
<feature type="non-terminal residue" evidence="3">
    <location>
        <position position="669"/>
    </location>
</feature>